<name>A0ABP8YC99_9MICO</name>
<sequence length="257" mass="28468">MARAGTLFRGIADEIRNRITTGELAPGTRLPTESQLMDQYGTSRNTIRLALAALENEGLIATEQGRGSFVREWSSLTHHATRAERVDRPSSSTDAFVAEAREAGFEPSTAFSMRIEPAVAEVADRLQIPIDTFVVLRRVVRYIDGQVSSRQDSWYPMDVAEKAGLNVPHDIKEGTVRAMAAAGYVEVGHIDEVTSRMPSPDDHQTLDVATGVPVIVYVRTAWTEERPTRVTRVTLPADRNRIVYELGNIDAYEATQK</sequence>
<feature type="domain" description="HTH gntR-type" evidence="4">
    <location>
        <begin position="5"/>
        <end position="73"/>
    </location>
</feature>
<evidence type="ECO:0000313" key="6">
    <source>
        <dbReference type="Proteomes" id="UP001500843"/>
    </source>
</evidence>
<evidence type="ECO:0000256" key="2">
    <source>
        <dbReference type="ARBA" id="ARBA00023125"/>
    </source>
</evidence>
<dbReference type="Gene3D" id="1.10.10.10">
    <property type="entry name" value="Winged helix-like DNA-binding domain superfamily/Winged helix DNA-binding domain"/>
    <property type="match status" value="1"/>
</dbReference>
<dbReference type="InterPro" id="IPR011663">
    <property type="entry name" value="UTRA"/>
</dbReference>
<dbReference type="PANTHER" id="PTHR44846">
    <property type="entry name" value="MANNOSYL-D-GLYCERATE TRANSPORT/METABOLISM SYSTEM REPRESSOR MNGR-RELATED"/>
    <property type="match status" value="1"/>
</dbReference>
<dbReference type="InterPro" id="IPR036390">
    <property type="entry name" value="WH_DNA-bd_sf"/>
</dbReference>
<dbReference type="InterPro" id="IPR028978">
    <property type="entry name" value="Chorismate_lyase_/UTRA_dom_sf"/>
</dbReference>
<keyword evidence="3" id="KW-0804">Transcription</keyword>
<evidence type="ECO:0000259" key="4">
    <source>
        <dbReference type="PROSITE" id="PS50949"/>
    </source>
</evidence>
<evidence type="ECO:0000313" key="5">
    <source>
        <dbReference type="EMBL" id="GAA4725800.1"/>
    </source>
</evidence>
<protein>
    <recommendedName>
        <fullName evidence="4">HTH gntR-type domain-containing protein</fullName>
    </recommendedName>
</protein>
<dbReference type="SUPFAM" id="SSF64288">
    <property type="entry name" value="Chorismate lyase-like"/>
    <property type="match status" value="1"/>
</dbReference>
<dbReference type="SMART" id="SM00866">
    <property type="entry name" value="UTRA"/>
    <property type="match status" value="1"/>
</dbReference>
<evidence type="ECO:0000256" key="1">
    <source>
        <dbReference type="ARBA" id="ARBA00023015"/>
    </source>
</evidence>
<dbReference type="EMBL" id="BAABHM010000040">
    <property type="protein sequence ID" value="GAA4725800.1"/>
    <property type="molecule type" value="Genomic_DNA"/>
</dbReference>
<reference evidence="6" key="1">
    <citation type="journal article" date="2019" name="Int. J. Syst. Evol. Microbiol.">
        <title>The Global Catalogue of Microorganisms (GCM) 10K type strain sequencing project: providing services to taxonomists for standard genome sequencing and annotation.</title>
        <authorList>
            <consortium name="The Broad Institute Genomics Platform"/>
            <consortium name="The Broad Institute Genome Sequencing Center for Infectious Disease"/>
            <person name="Wu L."/>
            <person name="Ma J."/>
        </authorList>
    </citation>
    <scope>NUCLEOTIDE SEQUENCE [LARGE SCALE GENOMIC DNA]</scope>
    <source>
        <strain evidence="6">JCM 17975</strain>
    </source>
</reference>
<dbReference type="InterPro" id="IPR000524">
    <property type="entry name" value="Tscrpt_reg_HTH_GntR"/>
</dbReference>
<dbReference type="Proteomes" id="UP001500843">
    <property type="component" value="Unassembled WGS sequence"/>
</dbReference>
<dbReference type="SUPFAM" id="SSF46785">
    <property type="entry name" value="Winged helix' DNA-binding domain"/>
    <property type="match status" value="1"/>
</dbReference>
<dbReference type="RefSeq" id="WP_253878339.1">
    <property type="nucleotide sequence ID" value="NZ_BAABHM010000040.1"/>
</dbReference>
<keyword evidence="1" id="KW-0805">Transcription regulation</keyword>
<dbReference type="Pfam" id="PF07702">
    <property type="entry name" value="UTRA"/>
    <property type="match status" value="1"/>
</dbReference>
<accession>A0ABP8YC99</accession>
<dbReference type="InterPro" id="IPR050679">
    <property type="entry name" value="Bact_HTH_transcr_reg"/>
</dbReference>
<dbReference type="InterPro" id="IPR036388">
    <property type="entry name" value="WH-like_DNA-bd_sf"/>
</dbReference>
<dbReference type="Gene3D" id="3.40.1410.10">
    <property type="entry name" value="Chorismate lyase-like"/>
    <property type="match status" value="1"/>
</dbReference>
<dbReference type="PRINTS" id="PR00035">
    <property type="entry name" value="HTHGNTR"/>
</dbReference>
<keyword evidence="2" id="KW-0238">DNA-binding</keyword>
<proteinExistence type="predicted"/>
<dbReference type="CDD" id="cd07377">
    <property type="entry name" value="WHTH_GntR"/>
    <property type="match status" value="1"/>
</dbReference>
<organism evidence="5 6">
    <name type="scientific">Promicromonospora umidemergens</name>
    <dbReference type="NCBI Taxonomy" id="629679"/>
    <lineage>
        <taxon>Bacteria</taxon>
        <taxon>Bacillati</taxon>
        <taxon>Actinomycetota</taxon>
        <taxon>Actinomycetes</taxon>
        <taxon>Micrococcales</taxon>
        <taxon>Promicromonosporaceae</taxon>
        <taxon>Promicromonospora</taxon>
    </lineage>
</organism>
<gene>
    <name evidence="5" type="ORF">GCM10023198_58570</name>
</gene>
<evidence type="ECO:0000256" key="3">
    <source>
        <dbReference type="ARBA" id="ARBA00023163"/>
    </source>
</evidence>
<dbReference type="SMART" id="SM00345">
    <property type="entry name" value="HTH_GNTR"/>
    <property type="match status" value="1"/>
</dbReference>
<dbReference type="PROSITE" id="PS50949">
    <property type="entry name" value="HTH_GNTR"/>
    <property type="match status" value="1"/>
</dbReference>
<comment type="caution">
    <text evidence="5">The sequence shown here is derived from an EMBL/GenBank/DDBJ whole genome shotgun (WGS) entry which is preliminary data.</text>
</comment>
<dbReference type="PANTHER" id="PTHR44846:SF17">
    <property type="entry name" value="GNTR-FAMILY TRANSCRIPTIONAL REGULATOR"/>
    <property type="match status" value="1"/>
</dbReference>
<keyword evidence="6" id="KW-1185">Reference proteome</keyword>
<dbReference type="Pfam" id="PF00392">
    <property type="entry name" value="GntR"/>
    <property type="match status" value="1"/>
</dbReference>